<accession>A0ABQ4ZE47</accession>
<proteinExistence type="predicted"/>
<keyword evidence="2" id="KW-1185">Reference proteome</keyword>
<comment type="caution">
    <text evidence="1">The sequence shown here is derived from an EMBL/GenBank/DDBJ whole genome shotgun (WGS) entry which is preliminary data.</text>
</comment>
<evidence type="ECO:0000313" key="1">
    <source>
        <dbReference type="EMBL" id="GJS88115.1"/>
    </source>
</evidence>
<evidence type="ECO:0000313" key="2">
    <source>
        <dbReference type="Proteomes" id="UP001151760"/>
    </source>
</evidence>
<sequence>MLLRRNMGTDVKTAAGLCQKADHKPVKAWVPKEKKYLNFVCAGSSTEAYEHRGSYKEVSVVKMPDENQVLLKVPRQHNMYTFDMKNVDSSKGYTCLLAKASSNEAKLWHRRVKRVNDIDVQTERAENILVVSLLLEHQLALNTMLTKRKSHLK</sequence>
<dbReference type="Proteomes" id="UP001151760">
    <property type="component" value="Unassembled WGS sequence"/>
</dbReference>
<reference evidence="1" key="1">
    <citation type="journal article" date="2022" name="Int. J. Mol. Sci.">
        <title>Draft Genome of Tanacetum Coccineum: Genomic Comparison of Closely Related Tanacetum-Family Plants.</title>
        <authorList>
            <person name="Yamashiro T."/>
            <person name="Shiraishi A."/>
            <person name="Nakayama K."/>
            <person name="Satake H."/>
        </authorList>
    </citation>
    <scope>NUCLEOTIDE SEQUENCE</scope>
</reference>
<protein>
    <submittedName>
        <fullName evidence="1">Uncharacterized protein</fullName>
    </submittedName>
</protein>
<gene>
    <name evidence="1" type="ORF">Tco_0770751</name>
</gene>
<organism evidence="1 2">
    <name type="scientific">Tanacetum coccineum</name>
    <dbReference type="NCBI Taxonomy" id="301880"/>
    <lineage>
        <taxon>Eukaryota</taxon>
        <taxon>Viridiplantae</taxon>
        <taxon>Streptophyta</taxon>
        <taxon>Embryophyta</taxon>
        <taxon>Tracheophyta</taxon>
        <taxon>Spermatophyta</taxon>
        <taxon>Magnoliopsida</taxon>
        <taxon>eudicotyledons</taxon>
        <taxon>Gunneridae</taxon>
        <taxon>Pentapetalae</taxon>
        <taxon>asterids</taxon>
        <taxon>campanulids</taxon>
        <taxon>Asterales</taxon>
        <taxon>Asteraceae</taxon>
        <taxon>Asteroideae</taxon>
        <taxon>Anthemideae</taxon>
        <taxon>Anthemidinae</taxon>
        <taxon>Tanacetum</taxon>
    </lineage>
</organism>
<name>A0ABQ4ZE47_9ASTR</name>
<reference evidence="1" key="2">
    <citation type="submission" date="2022-01" db="EMBL/GenBank/DDBJ databases">
        <authorList>
            <person name="Yamashiro T."/>
            <person name="Shiraishi A."/>
            <person name="Satake H."/>
            <person name="Nakayama K."/>
        </authorList>
    </citation>
    <scope>NUCLEOTIDE SEQUENCE</scope>
</reference>
<dbReference type="EMBL" id="BQNB010011250">
    <property type="protein sequence ID" value="GJS88115.1"/>
    <property type="molecule type" value="Genomic_DNA"/>
</dbReference>